<accession>A0A9D4QYF7</accession>
<sequence length="302" mass="33078">MGITSSKTKQKKSEESEDESAVKYEKLDNSDSSCENLKLEDVENGDDEDPFAGSSTVKQNAPISVCDAVYTGHDTIEEEKSLNFACSKSLSLTTNVLPKSPCSEVNDKDQIEAANQAKGAKVSLKKKRASHLLKRKEGDLPALSSGKLGNKVKIRKELEEQGLLTDSYGTDIFGELRGVGIIKESKANHDISDSGLAGEIKRRFPPRLAHLPIDHVTLQERLRNLTIGDAHAASGKNHASLKTVEHSDKHLDHKECEVNTVRDEEALSNDSAEVTSSDVKQRSQEVSDKSELVMKIINIETI</sequence>
<proteinExistence type="predicted"/>
<evidence type="ECO:0000256" key="1">
    <source>
        <dbReference type="SAM" id="MobiDB-lite"/>
    </source>
</evidence>
<gene>
    <name evidence="2" type="ORF">DPMN_089038</name>
</gene>
<feature type="region of interest" description="Disordered" evidence="1">
    <location>
        <begin position="1"/>
        <end position="57"/>
    </location>
</feature>
<feature type="region of interest" description="Disordered" evidence="1">
    <location>
        <begin position="264"/>
        <end position="287"/>
    </location>
</feature>
<organism evidence="2 3">
    <name type="scientific">Dreissena polymorpha</name>
    <name type="common">Zebra mussel</name>
    <name type="synonym">Mytilus polymorpha</name>
    <dbReference type="NCBI Taxonomy" id="45954"/>
    <lineage>
        <taxon>Eukaryota</taxon>
        <taxon>Metazoa</taxon>
        <taxon>Spiralia</taxon>
        <taxon>Lophotrochozoa</taxon>
        <taxon>Mollusca</taxon>
        <taxon>Bivalvia</taxon>
        <taxon>Autobranchia</taxon>
        <taxon>Heteroconchia</taxon>
        <taxon>Euheterodonta</taxon>
        <taxon>Imparidentia</taxon>
        <taxon>Neoheterodontei</taxon>
        <taxon>Myida</taxon>
        <taxon>Dreissenoidea</taxon>
        <taxon>Dreissenidae</taxon>
        <taxon>Dreissena</taxon>
    </lineage>
</organism>
<evidence type="ECO:0000313" key="3">
    <source>
        <dbReference type="Proteomes" id="UP000828390"/>
    </source>
</evidence>
<dbReference type="EMBL" id="JAIWYP010000003">
    <property type="protein sequence ID" value="KAH3846735.1"/>
    <property type="molecule type" value="Genomic_DNA"/>
</dbReference>
<keyword evidence="3" id="KW-1185">Reference proteome</keyword>
<comment type="caution">
    <text evidence="2">The sequence shown here is derived from an EMBL/GenBank/DDBJ whole genome shotgun (WGS) entry which is preliminary data.</text>
</comment>
<protein>
    <submittedName>
        <fullName evidence="2">Uncharacterized protein</fullName>
    </submittedName>
</protein>
<reference evidence="2" key="2">
    <citation type="submission" date="2020-11" db="EMBL/GenBank/DDBJ databases">
        <authorList>
            <person name="McCartney M.A."/>
            <person name="Auch B."/>
            <person name="Kono T."/>
            <person name="Mallez S."/>
            <person name="Becker A."/>
            <person name="Gohl D.M."/>
            <person name="Silverstein K.A.T."/>
            <person name="Koren S."/>
            <person name="Bechman K.B."/>
            <person name="Herman A."/>
            <person name="Abrahante J.E."/>
            <person name="Garbe J."/>
        </authorList>
    </citation>
    <scope>NUCLEOTIDE SEQUENCE</scope>
    <source>
        <strain evidence="2">Duluth1</strain>
        <tissue evidence="2">Whole animal</tissue>
    </source>
</reference>
<name>A0A9D4QYF7_DREPO</name>
<dbReference type="AlphaFoldDB" id="A0A9D4QYF7"/>
<feature type="compositionally biased region" description="Basic and acidic residues" evidence="1">
    <location>
        <begin position="20"/>
        <end position="29"/>
    </location>
</feature>
<evidence type="ECO:0000313" key="2">
    <source>
        <dbReference type="EMBL" id="KAH3846735.1"/>
    </source>
</evidence>
<feature type="compositionally biased region" description="Polar residues" evidence="1">
    <location>
        <begin position="268"/>
        <end position="278"/>
    </location>
</feature>
<dbReference type="Proteomes" id="UP000828390">
    <property type="component" value="Unassembled WGS sequence"/>
</dbReference>
<reference evidence="2" key="1">
    <citation type="journal article" date="2019" name="bioRxiv">
        <title>The Genome of the Zebra Mussel, Dreissena polymorpha: A Resource for Invasive Species Research.</title>
        <authorList>
            <person name="McCartney M.A."/>
            <person name="Auch B."/>
            <person name="Kono T."/>
            <person name="Mallez S."/>
            <person name="Zhang Y."/>
            <person name="Obille A."/>
            <person name="Becker A."/>
            <person name="Abrahante J.E."/>
            <person name="Garbe J."/>
            <person name="Badalamenti J.P."/>
            <person name="Herman A."/>
            <person name="Mangelson H."/>
            <person name="Liachko I."/>
            <person name="Sullivan S."/>
            <person name="Sone E.D."/>
            <person name="Koren S."/>
            <person name="Silverstein K.A.T."/>
            <person name="Beckman K.B."/>
            <person name="Gohl D.M."/>
        </authorList>
    </citation>
    <scope>NUCLEOTIDE SEQUENCE</scope>
    <source>
        <strain evidence="2">Duluth1</strain>
        <tissue evidence="2">Whole animal</tissue>
    </source>
</reference>